<accession>A0ABS7BVG8</accession>
<dbReference type="PROSITE" id="PS51257">
    <property type="entry name" value="PROKAR_LIPOPROTEIN"/>
    <property type="match status" value="1"/>
</dbReference>
<evidence type="ECO:0000313" key="7">
    <source>
        <dbReference type="Proteomes" id="UP001519887"/>
    </source>
</evidence>
<dbReference type="InterPro" id="IPR006061">
    <property type="entry name" value="SBP_1_CS"/>
</dbReference>
<dbReference type="PROSITE" id="PS01037">
    <property type="entry name" value="SBP_BACTERIAL_1"/>
    <property type="match status" value="1"/>
</dbReference>
<feature type="region of interest" description="Disordered" evidence="4">
    <location>
        <begin position="28"/>
        <end position="47"/>
    </location>
</feature>
<evidence type="ECO:0000256" key="1">
    <source>
        <dbReference type="ARBA" id="ARBA00008520"/>
    </source>
</evidence>
<dbReference type="Pfam" id="PF01547">
    <property type="entry name" value="SBP_bac_1"/>
    <property type="match status" value="1"/>
</dbReference>
<keyword evidence="7" id="KW-1185">Reference proteome</keyword>
<feature type="compositionally biased region" description="Low complexity" evidence="4">
    <location>
        <begin position="28"/>
        <end position="45"/>
    </location>
</feature>
<dbReference type="PANTHER" id="PTHR30061:SF50">
    <property type="entry name" value="MALTOSE_MALTODEXTRIN-BINDING PERIPLASMIC PROTEIN"/>
    <property type="match status" value="1"/>
</dbReference>
<proteinExistence type="inferred from homology"/>
<dbReference type="SUPFAM" id="SSF53850">
    <property type="entry name" value="Periplasmic binding protein-like II"/>
    <property type="match status" value="1"/>
</dbReference>
<gene>
    <name evidence="6" type="ORF">K0U00_00820</name>
</gene>
<keyword evidence="3 5" id="KW-0732">Signal</keyword>
<sequence>MKRLFSLVTLLFITTSVILSGCGSSNNANSPSSENAAASSGSSNGEKVKLTMGSWRTEDKAVYEKVFAEFNKQNPNIEIEFAPTKSTEYNTVLSTALQTGEGPDIIHLRPYAAGTSLGDSGFIEPINGLPGLDAFPADVLAASTGKDGSIYGVPMALNTVAIMYNKKIFTDNSIEVPTTWDDLIKVSQTLKDKKVIPFGFGGKDGWILSITQGVMGPAGYGGNDFTSKLLKGEKKFTDPEYVQSLQLMKDLTPFFPDKFMGISYEDMRTLFVTEQAAMYIMGDFDVAVIQSMNPDLELGVFPVPPIAAGGKPTVSTYVDGSYAVNAKSEHKEEAKKFLEFATSSEFGNLFANEMKRVSPIPGVTADDPIIAQFAEYAGTISTPYMMVTNFNSGNPTTKVTLENSMQALYLDKLNAEQVAEELQKNADTWFKP</sequence>
<keyword evidence="2" id="KW-0813">Transport</keyword>
<evidence type="ECO:0000256" key="4">
    <source>
        <dbReference type="SAM" id="MobiDB-lite"/>
    </source>
</evidence>
<dbReference type="Gene3D" id="3.40.190.10">
    <property type="entry name" value="Periplasmic binding protein-like II"/>
    <property type="match status" value="2"/>
</dbReference>
<comment type="caution">
    <text evidence="6">The sequence shown here is derived from an EMBL/GenBank/DDBJ whole genome shotgun (WGS) entry which is preliminary data.</text>
</comment>
<evidence type="ECO:0000313" key="6">
    <source>
        <dbReference type="EMBL" id="MBW7452582.1"/>
    </source>
</evidence>
<dbReference type="Proteomes" id="UP001519887">
    <property type="component" value="Unassembled WGS sequence"/>
</dbReference>
<dbReference type="PANTHER" id="PTHR30061">
    <property type="entry name" value="MALTOSE-BINDING PERIPLASMIC PROTEIN"/>
    <property type="match status" value="1"/>
</dbReference>
<name>A0ABS7BVG8_9BACL</name>
<evidence type="ECO:0000256" key="3">
    <source>
        <dbReference type="ARBA" id="ARBA00022729"/>
    </source>
</evidence>
<feature type="signal peptide" evidence="5">
    <location>
        <begin position="1"/>
        <end position="21"/>
    </location>
</feature>
<dbReference type="EMBL" id="JAHZIK010000006">
    <property type="protein sequence ID" value="MBW7452582.1"/>
    <property type="molecule type" value="Genomic_DNA"/>
</dbReference>
<feature type="chain" id="PRO_5045364834" evidence="5">
    <location>
        <begin position="22"/>
        <end position="432"/>
    </location>
</feature>
<protein>
    <submittedName>
        <fullName evidence="6">Extracellular solute-binding protein</fullName>
    </submittedName>
</protein>
<organism evidence="6 7">
    <name type="scientific">Paenibacillus sepulcri</name>
    <dbReference type="NCBI Taxonomy" id="359917"/>
    <lineage>
        <taxon>Bacteria</taxon>
        <taxon>Bacillati</taxon>
        <taxon>Bacillota</taxon>
        <taxon>Bacilli</taxon>
        <taxon>Bacillales</taxon>
        <taxon>Paenibacillaceae</taxon>
        <taxon>Paenibacillus</taxon>
    </lineage>
</organism>
<reference evidence="6 7" key="1">
    <citation type="submission" date="2021-07" db="EMBL/GenBank/DDBJ databases">
        <title>Paenibacillus radiodurans sp. nov., isolated from the southeastern edge of Tengger Desert.</title>
        <authorList>
            <person name="Zhang G."/>
        </authorList>
    </citation>
    <scope>NUCLEOTIDE SEQUENCE [LARGE SCALE GENOMIC DNA]</scope>
    <source>
        <strain evidence="6 7">CCM 7311</strain>
    </source>
</reference>
<evidence type="ECO:0000256" key="2">
    <source>
        <dbReference type="ARBA" id="ARBA00022448"/>
    </source>
</evidence>
<evidence type="ECO:0000256" key="5">
    <source>
        <dbReference type="SAM" id="SignalP"/>
    </source>
</evidence>
<dbReference type="InterPro" id="IPR006059">
    <property type="entry name" value="SBP"/>
</dbReference>
<dbReference type="RefSeq" id="WP_210045055.1">
    <property type="nucleotide sequence ID" value="NZ_JBHLVU010000019.1"/>
</dbReference>
<comment type="similarity">
    <text evidence="1">Belongs to the bacterial solute-binding protein 1 family.</text>
</comment>